<dbReference type="InterPro" id="IPR050789">
    <property type="entry name" value="Diverse_Enzym_Activities"/>
</dbReference>
<dbReference type="EMBL" id="DXCX01000049">
    <property type="protein sequence ID" value="HIY73275.1"/>
    <property type="molecule type" value="Genomic_DNA"/>
</dbReference>
<feature type="domain" description="Beta-lactamase-related" evidence="2">
    <location>
        <begin position="28"/>
        <end position="342"/>
    </location>
</feature>
<reference evidence="3" key="2">
    <citation type="submission" date="2021-04" db="EMBL/GenBank/DDBJ databases">
        <authorList>
            <person name="Gilroy R."/>
        </authorList>
    </citation>
    <scope>NUCLEOTIDE SEQUENCE</scope>
    <source>
        <strain evidence="3">CHK33-7979</strain>
    </source>
</reference>
<dbReference type="InterPro" id="IPR001466">
    <property type="entry name" value="Beta-lactam-related"/>
</dbReference>
<dbReference type="Proteomes" id="UP000886824">
    <property type="component" value="Unassembled WGS sequence"/>
</dbReference>
<dbReference type="PANTHER" id="PTHR43283">
    <property type="entry name" value="BETA-LACTAMASE-RELATED"/>
    <property type="match status" value="1"/>
</dbReference>
<dbReference type="GO" id="GO:0016787">
    <property type="term" value="F:hydrolase activity"/>
    <property type="evidence" value="ECO:0007669"/>
    <property type="project" value="UniProtKB-KW"/>
</dbReference>
<evidence type="ECO:0000259" key="2">
    <source>
        <dbReference type="Pfam" id="PF00144"/>
    </source>
</evidence>
<dbReference type="Pfam" id="PF00144">
    <property type="entry name" value="Beta-lactamase"/>
    <property type="match status" value="1"/>
</dbReference>
<evidence type="ECO:0000313" key="3">
    <source>
        <dbReference type="EMBL" id="HIY73275.1"/>
    </source>
</evidence>
<dbReference type="PANTHER" id="PTHR43283:SF11">
    <property type="entry name" value="BETA-LACTAMASE-RELATED DOMAIN-CONTAINING PROTEIN"/>
    <property type="match status" value="1"/>
</dbReference>
<comment type="caution">
    <text evidence="3">The sequence shown here is derived from an EMBL/GenBank/DDBJ whole genome shotgun (WGS) entry which is preliminary data.</text>
</comment>
<dbReference type="AlphaFoldDB" id="A0A9D2CEK4"/>
<keyword evidence="1" id="KW-0378">Hydrolase</keyword>
<organism evidence="3 4">
    <name type="scientific">Candidatus Intestinimonas merdavium</name>
    <dbReference type="NCBI Taxonomy" id="2838622"/>
    <lineage>
        <taxon>Bacteria</taxon>
        <taxon>Bacillati</taxon>
        <taxon>Bacillota</taxon>
        <taxon>Clostridia</taxon>
        <taxon>Eubacteriales</taxon>
        <taxon>Intestinimonas</taxon>
    </lineage>
</organism>
<proteinExistence type="predicted"/>
<dbReference type="SUPFAM" id="SSF56601">
    <property type="entry name" value="beta-lactamase/transpeptidase-like"/>
    <property type="match status" value="1"/>
</dbReference>
<protein>
    <submittedName>
        <fullName evidence="3">Beta-lactamase family protein</fullName>
    </submittedName>
</protein>
<accession>A0A9D2CEK4</accession>
<evidence type="ECO:0000313" key="4">
    <source>
        <dbReference type="Proteomes" id="UP000886824"/>
    </source>
</evidence>
<evidence type="ECO:0000256" key="1">
    <source>
        <dbReference type="ARBA" id="ARBA00022801"/>
    </source>
</evidence>
<sequence>MVVWNIGPFFVSRTQGKEESTTDYTIIDHILKDYRAKGYYPSAVCQVFNGTDTLYGQAVGEAEPETWFDLASVSKIICTAMVLSAMEEGRLAPEDPVLTHLPVDGPGPVTRQRLASVTVEQLMTHTSGIVPWYPFYADGRDFYTVLEHVLSTTPVETGMAYSDLNFMLMGLIFTQVTGLTLREGLEKYIKAPLGITEMAYGPVDPALCAPSCYGNQIEQRMCAERGLSFHGWRPDRVAVRGTCNDGNAYYYWNGVSGHAGIFATAGALTQLCQFFLTTDRPMFRRAMETDICGRGLGFDRSETFPDGCGHTGFTGTSLWVSRAHGIGAVILTNKFYRLHGDPPGNSNEFRRAVHYALLGRTPPPVV</sequence>
<name>A0A9D2CEK4_9FIRM</name>
<dbReference type="InterPro" id="IPR012338">
    <property type="entry name" value="Beta-lactam/transpept-like"/>
</dbReference>
<reference evidence="3" key="1">
    <citation type="journal article" date="2021" name="PeerJ">
        <title>Extensive microbial diversity within the chicken gut microbiome revealed by metagenomics and culture.</title>
        <authorList>
            <person name="Gilroy R."/>
            <person name="Ravi A."/>
            <person name="Getino M."/>
            <person name="Pursley I."/>
            <person name="Horton D.L."/>
            <person name="Alikhan N.F."/>
            <person name="Baker D."/>
            <person name="Gharbi K."/>
            <person name="Hall N."/>
            <person name="Watson M."/>
            <person name="Adriaenssens E.M."/>
            <person name="Foster-Nyarko E."/>
            <person name="Jarju S."/>
            <person name="Secka A."/>
            <person name="Antonio M."/>
            <person name="Oren A."/>
            <person name="Chaudhuri R.R."/>
            <person name="La Ragione R."/>
            <person name="Hildebrand F."/>
            <person name="Pallen M.J."/>
        </authorList>
    </citation>
    <scope>NUCLEOTIDE SEQUENCE</scope>
    <source>
        <strain evidence="3">CHK33-7979</strain>
    </source>
</reference>
<gene>
    <name evidence="3" type="ORF">H9826_04785</name>
</gene>
<dbReference type="Gene3D" id="3.40.710.10">
    <property type="entry name" value="DD-peptidase/beta-lactamase superfamily"/>
    <property type="match status" value="1"/>
</dbReference>